<keyword evidence="1" id="KW-0732">Signal</keyword>
<organism evidence="2 3">
    <name type="scientific">Fusarium oxysporum f. sp. cepae</name>
    <dbReference type="NCBI Taxonomy" id="396571"/>
    <lineage>
        <taxon>Eukaryota</taxon>
        <taxon>Fungi</taxon>
        <taxon>Dikarya</taxon>
        <taxon>Ascomycota</taxon>
        <taxon>Pezizomycotina</taxon>
        <taxon>Sordariomycetes</taxon>
        <taxon>Hypocreomycetidae</taxon>
        <taxon>Hypocreales</taxon>
        <taxon>Nectriaceae</taxon>
        <taxon>Fusarium</taxon>
        <taxon>Fusarium oxysporum species complex</taxon>
    </lineage>
</organism>
<feature type="chain" id="PRO_5018012700" description="Secreted in xylem 14" evidence="1">
    <location>
        <begin position="17"/>
        <end position="78"/>
    </location>
</feature>
<accession>A0A3L6NAC8</accession>
<reference evidence="2 3" key="1">
    <citation type="journal article" date="2018" name="Sci. Rep.">
        <title>Characterisation of pathogen-specific regions and novel effector candidates in Fusarium oxysporum f. sp. cepae.</title>
        <authorList>
            <person name="Armitage A.D."/>
            <person name="Taylor A."/>
            <person name="Sobczyk M.K."/>
            <person name="Baxter L."/>
            <person name="Greenfield B.P."/>
            <person name="Bates H.J."/>
            <person name="Wilson F."/>
            <person name="Jackson A.C."/>
            <person name="Ott S."/>
            <person name="Harrison R.J."/>
            <person name="Clarkson J.P."/>
        </authorList>
    </citation>
    <scope>NUCLEOTIDE SEQUENCE [LARGE SCALE GENOMIC DNA]</scope>
    <source>
        <strain evidence="2 3">FoC_Fus2</strain>
    </source>
</reference>
<proteinExistence type="predicted"/>
<dbReference type="AlphaFoldDB" id="A0A3L6NAC8"/>
<evidence type="ECO:0008006" key="4">
    <source>
        <dbReference type="Google" id="ProtNLM"/>
    </source>
</evidence>
<feature type="signal peptide" evidence="1">
    <location>
        <begin position="1"/>
        <end position="16"/>
    </location>
</feature>
<evidence type="ECO:0000256" key="1">
    <source>
        <dbReference type="SAM" id="SignalP"/>
    </source>
</evidence>
<dbReference type="Proteomes" id="UP000270866">
    <property type="component" value="Chromosome 10"/>
</dbReference>
<sequence>MRTIAVLALFAPLATCTIYDITGSCDNSDIGLVCVITTSVVNPAKICNGKAGTYAGDGINGMTSCTGIGSPCTYVWRC</sequence>
<evidence type="ECO:0000313" key="2">
    <source>
        <dbReference type="EMBL" id="RKK13829.1"/>
    </source>
</evidence>
<dbReference type="EMBL" id="MRCU01000008">
    <property type="protein sequence ID" value="RKK13829.1"/>
    <property type="molecule type" value="Genomic_DNA"/>
</dbReference>
<name>A0A3L6NAC8_FUSOX</name>
<gene>
    <name evidence="2" type="ORF">BFJ65_g13049</name>
</gene>
<protein>
    <recommendedName>
        <fullName evidence="4">Secreted in xylem 14</fullName>
    </recommendedName>
</protein>
<comment type="caution">
    <text evidence="2">The sequence shown here is derived from an EMBL/GenBank/DDBJ whole genome shotgun (WGS) entry which is preliminary data.</text>
</comment>
<evidence type="ECO:0000313" key="3">
    <source>
        <dbReference type="Proteomes" id="UP000270866"/>
    </source>
</evidence>